<keyword evidence="4" id="KW-0411">Iron-sulfur</keyword>
<evidence type="ECO:0000256" key="1">
    <source>
        <dbReference type="ARBA" id="ARBA00022485"/>
    </source>
</evidence>
<evidence type="ECO:0000313" key="6">
    <source>
        <dbReference type="EMBL" id="MFC4855213.1"/>
    </source>
</evidence>
<evidence type="ECO:0000259" key="5">
    <source>
        <dbReference type="SMART" id="SM00926"/>
    </source>
</evidence>
<feature type="domain" description="4Fe-4S Mo/W bis-MGD-type" evidence="5">
    <location>
        <begin position="12"/>
        <end position="60"/>
    </location>
</feature>
<dbReference type="Pfam" id="PF04879">
    <property type="entry name" value="Molybdop_Fe4S4"/>
    <property type="match status" value="1"/>
</dbReference>
<dbReference type="InterPro" id="IPR006656">
    <property type="entry name" value="Mopterin_OxRdtase"/>
</dbReference>
<evidence type="ECO:0000256" key="3">
    <source>
        <dbReference type="ARBA" id="ARBA00023004"/>
    </source>
</evidence>
<evidence type="ECO:0000256" key="4">
    <source>
        <dbReference type="ARBA" id="ARBA00023014"/>
    </source>
</evidence>
<dbReference type="SUPFAM" id="SSF50692">
    <property type="entry name" value="ADC-like"/>
    <property type="match status" value="1"/>
</dbReference>
<dbReference type="Gene3D" id="2.20.25.90">
    <property type="entry name" value="ADC-like domains"/>
    <property type="match status" value="1"/>
</dbReference>
<gene>
    <name evidence="6" type="ORF">ACFPCV_17025</name>
</gene>
<dbReference type="CDD" id="cd00508">
    <property type="entry name" value="MopB_CT_Fdh-Nap-like"/>
    <property type="match status" value="1"/>
</dbReference>
<proteinExistence type="predicted"/>
<protein>
    <submittedName>
        <fullName evidence="6">Molybdopterin oxidoreductase family protein</fullName>
    </submittedName>
</protein>
<comment type="caution">
    <text evidence="6">The sequence shown here is derived from an EMBL/GenBank/DDBJ whole genome shotgun (WGS) entry which is preliminary data.</text>
</comment>
<dbReference type="Gene3D" id="3.40.50.740">
    <property type="match status" value="1"/>
</dbReference>
<keyword evidence="2" id="KW-0479">Metal-binding</keyword>
<dbReference type="Gene3D" id="2.40.40.20">
    <property type="match status" value="1"/>
</dbReference>
<dbReference type="Proteomes" id="UP001595859">
    <property type="component" value="Unassembled WGS sequence"/>
</dbReference>
<reference evidence="7" key="1">
    <citation type="journal article" date="2019" name="Int. J. Syst. Evol. Microbiol.">
        <title>The Global Catalogue of Microorganisms (GCM) 10K type strain sequencing project: providing services to taxonomists for standard genome sequencing and annotation.</title>
        <authorList>
            <consortium name="The Broad Institute Genomics Platform"/>
            <consortium name="The Broad Institute Genome Sequencing Center for Infectious Disease"/>
            <person name="Wu L."/>
            <person name="Ma J."/>
        </authorList>
    </citation>
    <scope>NUCLEOTIDE SEQUENCE [LARGE SCALE GENOMIC DNA]</scope>
    <source>
        <strain evidence="7">ZS-22-S1</strain>
    </source>
</reference>
<dbReference type="Pfam" id="PF00384">
    <property type="entry name" value="Molybdopterin"/>
    <property type="match status" value="1"/>
</dbReference>
<dbReference type="SUPFAM" id="SSF53706">
    <property type="entry name" value="Formate dehydrogenase/DMSO reductase, domains 1-3"/>
    <property type="match status" value="1"/>
</dbReference>
<keyword evidence="3" id="KW-0408">Iron</keyword>
<dbReference type="InterPro" id="IPR050123">
    <property type="entry name" value="Prok_molybdopt-oxidoreductase"/>
</dbReference>
<dbReference type="InterPro" id="IPR009010">
    <property type="entry name" value="Asp_de-COase-like_dom_sf"/>
</dbReference>
<keyword evidence="7" id="KW-1185">Reference proteome</keyword>
<dbReference type="Pfam" id="PF01568">
    <property type="entry name" value="Molydop_binding"/>
    <property type="match status" value="1"/>
</dbReference>
<dbReference type="InterPro" id="IPR006657">
    <property type="entry name" value="MoPterin_dinucl-bd_dom"/>
</dbReference>
<sequence length="685" mass="72122">MTIAASPLSPSTGTVDTHCPYCALQCGMRMTGTGIQPRDFPTNRGGLCQKGWTASTLLDSPGRLTSPLVRVDGELRPASWDHALDLVANRVIDLQARHGRDAVAVFGGGGLTNEKAYLLGKFARVALGTAQIDYNGRFCMSSAAAAGTRAFGMDRGLPFPVADLRAADAVLLVGGNPAETMPPFVQHLRGAELIVVDPRRSATAELATLHLAPAPGTDLALALGILHAVVADGHLNHDYLTTRTTGFDDVWRVAAAWWPERVERVTGVAAADQRAAAAMLAAAGNAYVLTGRGTEQHARGADTVSAWINLALALGLPGTPGSGFGCLTGQGNGQGGREHGQKADQLPGYRKLDDPAARAHVAAVWGVDPDSLPGPGRSAYELLDSAPKGLLVFGSNVLVSAPHASRIAGRLSEVDLLVVADVVLSETAAVADVVLPVTQWAEEDGTMTNLEGRVLLRRRAVTAPSGVRTDLAVLRGLATRLGQPADRFPDDAERVFDELARASAGGVADYAGISYDRLRDGAALHWPVPSADHPGTPRAFLDGFAFPDGRARFVAVDHSGPAEPPDDEFPLQATTGRVLAHYQSGAQTRLVPELMAAVPEAYVEVHPDTATRAGVADGDLADVTSRRGTVRARVRYVPSIRVDLVFLPFHFPGAARANLLTNPALDPTSRMPEFKVCAVRLEAVT</sequence>
<evidence type="ECO:0000313" key="7">
    <source>
        <dbReference type="Proteomes" id="UP001595859"/>
    </source>
</evidence>
<dbReference type="Gene3D" id="3.40.228.10">
    <property type="entry name" value="Dimethylsulfoxide Reductase, domain 2"/>
    <property type="match status" value="1"/>
</dbReference>
<evidence type="ECO:0000256" key="2">
    <source>
        <dbReference type="ARBA" id="ARBA00022723"/>
    </source>
</evidence>
<organism evidence="6 7">
    <name type="scientific">Actinophytocola glycyrrhizae</name>
    <dbReference type="NCBI Taxonomy" id="2044873"/>
    <lineage>
        <taxon>Bacteria</taxon>
        <taxon>Bacillati</taxon>
        <taxon>Actinomycetota</taxon>
        <taxon>Actinomycetes</taxon>
        <taxon>Pseudonocardiales</taxon>
        <taxon>Pseudonocardiaceae</taxon>
    </lineage>
</organism>
<accession>A0ABV9S320</accession>
<dbReference type="SMART" id="SM00926">
    <property type="entry name" value="Molybdop_Fe4S4"/>
    <property type="match status" value="1"/>
</dbReference>
<name>A0ABV9S320_9PSEU</name>
<dbReference type="PANTHER" id="PTHR43105">
    <property type="entry name" value="RESPIRATORY NITRATE REDUCTASE"/>
    <property type="match status" value="1"/>
</dbReference>
<dbReference type="EMBL" id="JBHSIS010000007">
    <property type="protein sequence ID" value="MFC4855213.1"/>
    <property type="molecule type" value="Genomic_DNA"/>
</dbReference>
<dbReference type="PANTHER" id="PTHR43105:SF10">
    <property type="entry name" value="NADH-QUINONE OXIDOREDUCTASE SUBUNIT G"/>
    <property type="match status" value="1"/>
</dbReference>
<keyword evidence="1" id="KW-0004">4Fe-4S</keyword>
<dbReference type="RefSeq" id="WP_378057161.1">
    <property type="nucleotide sequence ID" value="NZ_JBHSIS010000007.1"/>
</dbReference>
<dbReference type="InterPro" id="IPR006963">
    <property type="entry name" value="Mopterin_OxRdtase_4Fe-4S_dom"/>
</dbReference>